<dbReference type="EMBL" id="JAGDYM010000005">
    <property type="protein sequence ID" value="MBO1901452.1"/>
    <property type="molecule type" value="Genomic_DNA"/>
</dbReference>
<keyword evidence="2" id="KW-1185">Reference proteome</keyword>
<sequence length="307" mass="33505">MKKRPPRYAELPELGDLGVRHSWGQLPEELGALAFAQADQVVAGAKLVSAGVTVPLNLAVDAFDPPLFGRDRMRHRVVEATRLDAEDVVDAFNPQASTQLDGLAHVRAREYGYYAGCPDIAQARERLGMHHWAKRGIAGRGVLLDAARFWERNGNDVDPFRGTEITVDDLLAIAGAQGVAIERGDILLVRTGWTERFLALGADARERVGAWNGLRADGRMAEFLWDSGLSLIGADNPAVENAPGSREVGSLHRRLLPALGISLMELLDLSRLSKVCEEQGRWEFFFVSVPLHLRGAVSSPANAMAML</sequence>
<dbReference type="AlphaFoldDB" id="A0A939SA05"/>
<comment type="caution">
    <text evidence="1">The sequence shown here is derived from an EMBL/GenBank/DDBJ whole genome shotgun (WGS) entry which is preliminary data.</text>
</comment>
<organism evidence="1 2">
    <name type="scientific">Leucobacter weissii</name>
    <dbReference type="NCBI Taxonomy" id="1983706"/>
    <lineage>
        <taxon>Bacteria</taxon>
        <taxon>Bacillati</taxon>
        <taxon>Actinomycetota</taxon>
        <taxon>Actinomycetes</taxon>
        <taxon>Micrococcales</taxon>
        <taxon>Microbacteriaceae</taxon>
        <taxon>Leucobacter</taxon>
    </lineage>
</organism>
<dbReference type="Pfam" id="PF04199">
    <property type="entry name" value="Cyclase"/>
    <property type="match status" value="1"/>
</dbReference>
<dbReference type="GO" id="GO:0004061">
    <property type="term" value="F:arylformamidase activity"/>
    <property type="evidence" value="ECO:0007669"/>
    <property type="project" value="InterPro"/>
</dbReference>
<dbReference type="SUPFAM" id="SSF102198">
    <property type="entry name" value="Putative cyclase"/>
    <property type="match status" value="1"/>
</dbReference>
<evidence type="ECO:0000313" key="1">
    <source>
        <dbReference type="EMBL" id="MBO1901452.1"/>
    </source>
</evidence>
<protein>
    <submittedName>
        <fullName evidence="1">Cyclase family protein</fullName>
    </submittedName>
</protein>
<reference evidence="1" key="1">
    <citation type="submission" date="2021-03" db="EMBL/GenBank/DDBJ databases">
        <title>Leucobacter chromiisoli sp. nov., isolated from chromium-containing soil of chemical plant.</title>
        <authorList>
            <person name="Xu Z."/>
        </authorList>
    </citation>
    <scope>NUCLEOTIDE SEQUENCE</scope>
    <source>
        <strain evidence="1">S27</strain>
    </source>
</reference>
<name>A0A939SA05_9MICO</name>
<dbReference type="InterPro" id="IPR007325">
    <property type="entry name" value="KFase/CYL"/>
</dbReference>
<accession>A0A939SA05</accession>
<proteinExistence type="predicted"/>
<dbReference type="Gene3D" id="3.50.30.50">
    <property type="entry name" value="Putative cyclase"/>
    <property type="match status" value="1"/>
</dbReference>
<dbReference type="GO" id="GO:0019441">
    <property type="term" value="P:L-tryptophan catabolic process to kynurenine"/>
    <property type="evidence" value="ECO:0007669"/>
    <property type="project" value="InterPro"/>
</dbReference>
<dbReference type="InterPro" id="IPR037175">
    <property type="entry name" value="KFase_sf"/>
</dbReference>
<dbReference type="Proteomes" id="UP000664382">
    <property type="component" value="Unassembled WGS sequence"/>
</dbReference>
<gene>
    <name evidence="1" type="ORF">J4H92_05755</name>
</gene>
<dbReference type="RefSeq" id="WP_208097051.1">
    <property type="nucleotide sequence ID" value="NZ_JAGDYM010000005.1"/>
</dbReference>
<dbReference type="PANTHER" id="PTHR34861">
    <property type="match status" value="1"/>
</dbReference>
<evidence type="ECO:0000313" key="2">
    <source>
        <dbReference type="Proteomes" id="UP000664382"/>
    </source>
</evidence>